<dbReference type="EMBL" id="LAZR01000256">
    <property type="protein sequence ID" value="KKN78822.1"/>
    <property type="molecule type" value="Genomic_DNA"/>
</dbReference>
<reference evidence="1" key="1">
    <citation type="journal article" date="2015" name="Nature">
        <title>Complex archaea that bridge the gap between prokaryotes and eukaryotes.</title>
        <authorList>
            <person name="Spang A."/>
            <person name="Saw J.H."/>
            <person name="Jorgensen S.L."/>
            <person name="Zaremba-Niedzwiedzka K."/>
            <person name="Martijn J."/>
            <person name="Lind A.E."/>
            <person name="van Eijk R."/>
            <person name="Schleper C."/>
            <person name="Guy L."/>
            <person name="Ettema T.J."/>
        </authorList>
    </citation>
    <scope>NUCLEOTIDE SEQUENCE</scope>
</reference>
<dbReference type="AlphaFoldDB" id="A0A0F9TV57"/>
<comment type="caution">
    <text evidence="1">The sequence shown here is derived from an EMBL/GenBank/DDBJ whole genome shotgun (WGS) entry which is preliminary data.</text>
</comment>
<protein>
    <submittedName>
        <fullName evidence="1">Uncharacterized protein</fullName>
    </submittedName>
</protein>
<sequence>MFDIYNELVRFVNSCGFPITNNARFAAQEQVEALFMTNPTLAMEVMYGTPLTYPVEIPSPLDAVDSFATPDAIIESYNCYICGRVSNWSRYGLCSKCSSPTKALDI</sequence>
<organism evidence="1">
    <name type="scientific">marine sediment metagenome</name>
    <dbReference type="NCBI Taxonomy" id="412755"/>
    <lineage>
        <taxon>unclassified sequences</taxon>
        <taxon>metagenomes</taxon>
        <taxon>ecological metagenomes</taxon>
    </lineage>
</organism>
<proteinExistence type="predicted"/>
<name>A0A0F9TV57_9ZZZZ</name>
<gene>
    <name evidence="1" type="ORF">LCGC14_0345940</name>
</gene>
<accession>A0A0F9TV57</accession>
<evidence type="ECO:0000313" key="1">
    <source>
        <dbReference type="EMBL" id="KKN78822.1"/>
    </source>
</evidence>